<protein>
    <submittedName>
        <fullName evidence="1">Uncharacterized protein</fullName>
    </submittedName>
</protein>
<organism evidence="1 2">
    <name type="scientific">Microthlaspi erraticum</name>
    <dbReference type="NCBI Taxonomy" id="1685480"/>
    <lineage>
        <taxon>Eukaryota</taxon>
        <taxon>Viridiplantae</taxon>
        <taxon>Streptophyta</taxon>
        <taxon>Embryophyta</taxon>
        <taxon>Tracheophyta</taxon>
        <taxon>Spermatophyta</taxon>
        <taxon>Magnoliopsida</taxon>
        <taxon>eudicotyledons</taxon>
        <taxon>Gunneridae</taxon>
        <taxon>Pentapetalae</taxon>
        <taxon>rosids</taxon>
        <taxon>malvids</taxon>
        <taxon>Brassicales</taxon>
        <taxon>Brassicaceae</taxon>
        <taxon>Coluteocarpeae</taxon>
        <taxon>Microthlaspi</taxon>
    </lineage>
</organism>
<reference evidence="1" key="1">
    <citation type="submission" date="2020-01" db="EMBL/GenBank/DDBJ databases">
        <authorList>
            <person name="Mishra B."/>
        </authorList>
    </citation>
    <scope>NUCLEOTIDE SEQUENCE [LARGE SCALE GENOMIC DNA]</scope>
</reference>
<accession>A0A6D2K0Y0</accession>
<gene>
    <name evidence="1" type="ORF">MERR_LOCUS32949</name>
</gene>
<dbReference type="Proteomes" id="UP000467841">
    <property type="component" value="Unassembled WGS sequence"/>
</dbReference>
<comment type="caution">
    <text evidence="1">The sequence shown here is derived from an EMBL/GenBank/DDBJ whole genome shotgun (WGS) entry which is preliminary data.</text>
</comment>
<proteinExistence type="predicted"/>
<evidence type="ECO:0000313" key="1">
    <source>
        <dbReference type="EMBL" id="CAA7045714.1"/>
    </source>
</evidence>
<name>A0A6D2K0Y0_9BRAS</name>
<keyword evidence="2" id="KW-1185">Reference proteome</keyword>
<evidence type="ECO:0000313" key="2">
    <source>
        <dbReference type="Proteomes" id="UP000467841"/>
    </source>
</evidence>
<dbReference type="EMBL" id="CACVBM020001329">
    <property type="protein sequence ID" value="CAA7045714.1"/>
    <property type="molecule type" value="Genomic_DNA"/>
</dbReference>
<dbReference type="AlphaFoldDB" id="A0A6D2K0Y0"/>
<sequence length="93" mass="11009">MANNEEELRKIITVAKIMDEKLSPSEKRKLMSLIEDFVDKRRISHTNSANLFTFCWPEKFKKMKIERPNKTIVFLASQRFIKPSRIILRLGLT</sequence>